<dbReference type="Proteomes" id="UP000032300">
    <property type="component" value="Chromosome"/>
</dbReference>
<evidence type="ECO:0000313" key="2">
    <source>
        <dbReference type="Proteomes" id="UP000032300"/>
    </source>
</evidence>
<name>A0A7U4LFY2_9SPHN</name>
<accession>A0A7U4LFY2</accession>
<gene>
    <name evidence="1" type="ORF">TS85_16090</name>
</gene>
<dbReference type="EMBL" id="CP010836">
    <property type="protein sequence ID" value="AJP72987.1"/>
    <property type="molecule type" value="Genomic_DNA"/>
</dbReference>
<evidence type="ECO:0000313" key="1">
    <source>
        <dbReference type="EMBL" id="AJP72987.1"/>
    </source>
</evidence>
<reference evidence="1 2" key="2">
    <citation type="submission" date="2015-02" db="EMBL/GenBank/DDBJ databases">
        <title>The complete genome of Sphingomonas hengshuiensis sp. WHSC-8 isolated from soil of Hengshui Lake.</title>
        <authorList>
            <person name="Wei S."/>
            <person name="Guo J."/>
            <person name="Su C."/>
            <person name="Wu R."/>
            <person name="Zhang Z."/>
            <person name="Liang K."/>
            <person name="Li H."/>
            <person name="Wang T."/>
            <person name="Liu H."/>
            <person name="Zhang C."/>
            <person name="Li Z."/>
            <person name="Wang Q."/>
            <person name="Meng J."/>
        </authorList>
    </citation>
    <scope>NUCLEOTIDE SEQUENCE [LARGE SCALE GENOMIC DNA]</scope>
    <source>
        <strain evidence="1 2">WHSC-8</strain>
    </source>
</reference>
<sequence length="60" mass="6861">MYRGDLIMRRCGNSSAERREALLVLLQQARDSGYPVCVDVVRNNEIVERVSVRVDPDARL</sequence>
<organism evidence="1 2">
    <name type="scientific">Sphingomonas hengshuiensis</name>
    <dbReference type="NCBI Taxonomy" id="1609977"/>
    <lineage>
        <taxon>Bacteria</taxon>
        <taxon>Pseudomonadati</taxon>
        <taxon>Pseudomonadota</taxon>
        <taxon>Alphaproteobacteria</taxon>
        <taxon>Sphingomonadales</taxon>
        <taxon>Sphingomonadaceae</taxon>
        <taxon>Sphingomonas</taxon>
    </lineage>
</organism>
<keyword evidence="2" id="KW-1185">Reference proteome</keyword>
<dbReference type="KEGG" id="sphi:TS85_16090"/>
<protein>
    <submittedName>
        <fullName evidence="1">Uncharacterized protein</fullName>
    </submittedName>
</protein>
<proteinExistence type="predicted"/>
<dbReference type="AlphaFoldDB" id="A0A7U4LFY2"/>
<reference evidence="1 2" key="1">
    <citation type="journal article" date="2015" name="Int. J. Syst. Evol. Microbiol.">
        <title>Sphingomonas hengshuiensis sp. nov., isolated from lake wetland.</title>
        <authorList>
            <person name="Wei S."/>
            <person name="Wang T."/>
            <person name="Liu H."/>
            <person name="Zhang C."/>
            <person name="Guo J."/>
            <person name="Wang Q."/>
            <person name="Liang K."/>
            <person name="Zhang Z."/>
        </authorList>
    </citation>
    <scope>NUCLEOTIDE SEQUENCE [LARGE SCALE GENOMIC DNA]</scope>
    <source>
        <strain evidence="1 2">WHSC-8</strain>
    </source>
</reference>